<keyword evidence="4" id="KW-0472">Membrane</keyword>
<sequence>MPSSATHPHRHFLAARLPAWAATLHAAHWQALGACLTPPQGEPGAEADWFANAAPALREALLSSQSGLDAARHRLAEALTGLEQICAFAEPRLGGRLREEHQFTAPLRSTELVWLHHLFTHDVYVTTHERRSLLEAALHNFAADVSFSADSALALEGHATRRAVTVIGKTTLGDSETQVDIPLDSEQFEITALPLSPADFADTCRRLDLGGQYQAHLDSHFAAPAVRPAAIALYQHSLRASADLAHVRHQINGAALDAVQRLIDGQPGITCQQLELFGVRLHEALLIDAGAAGLLLYLPSHETMLRQFDSLEAVRTHLQQALLAPASRQAFSAYVDKAQWGALLDRAQQNLDSGNSGMDQAWSLAADADLHLRVLGIDTSLFDFLFDDHVAWLKAEARLLVVPTAEADEQARKRRLALWQSLGLNALMAAGFFVPAVGGLMLLVTAYQLLDEVYAGYQAWSVGDRREALQHLETTGLNLALIAGLGAAGAVAGKLASTPLMERLMPVELADGTQRLWLPDLTGYRSQVELPQALTANARGQFVDQGRHFIRLDGQLYEQRLDPVLQRWRLVHPDDAHAYAPLLEHNGDGAWRVEHEQPQAWDAHKLVQRLGPALADVSEAEALMALDITGLNSPALREIHLNNLPTPPLLADTLERLKIARDVAADLPGQTAQAWIDAIAERYGAVTIDTDTARLLDRYPDVPAPLARRLVNALPAEERVLWRSTDTLPPSLRQALDRLRCELPLARGLEGLHLPILAGESSERLLFASLTRLPDWPQDLHLALRAASPHGALLRECGVPLAPRRLRLIKSAAGYEADLGERPAPGRVSHDLLEALLWTLPQELGTTLAQGGADALRVRLRTLIGTARGTFRQRLLAPEHPGWRSRLRLLGGLDPTPQRPDDFSHHSLASRLRRLYPLASLEDAQRTLRDWQAALRVPEIEVARLEARLRDLQAQLTRWAGTSARRQRAMQRIVDAQRGSSIVRLMDGTAQHVMDLSGIGLDNASLESLVLPDDFRHITELDLTHSAALSRLPEHWLQRFPALERLKLRGCGFTRLPRLTRPEALVWLEMDRNPITWDPAQQADFDRYLNLRVVDFSDCPLTRAPDLSRHVQIRTLYMDNCLLSTLPTGLQHLLDPLLLDFSRNPLQTLPPAFAVPDRIARTLRLESETLSAVAAEQIDAFHSATGIDLLVPDSDYEELLAEANDAQLGIWSRLPLAWRRDLRELLESDRYLDGLPHTRTETWRRLERQDQDRYYRRRVLAQPAINLLDRPIEQS</sequence>
<dbReference type="PANTHER" id="PTHR48051:SF1">
    <property type="entry name" value="RAS SUPPRESSOR PROTEIN 1"/>
    <property type="match status" value="1"/>
</dbReference>
<keyword evidence="7" id="KW-1185">Reference proteome</keyword>
<keyword evidence="1" id="KW-0433">Leucine-rich repeat</keyword>
<dbReference type="AlphaFoldDB" id="A0AAI8KB27"/>
<proteinExistence type="predicted"/>
<evidence type="ECO:0000256" key="4">
    <source>
        <dbReference type="SAM" id="Phobius"/>
    </source>
</evidence>
<reference evidence="6 7" key="1">
    <citation type="submission" date="2018-08" db="EMBL/GenBank/DDBJ databases">
        <authorList>
            <person name="Lee Y."/>
            <person name="Kakembo D."/>
        </authorList>
    </citation>
    <scope>NUCLEOTIDE SEQUENCE [LARGE SCALE GENOMIC DNA]</scope>
    <source>
        <strain evidence="6 7">JBCS1880</strain>
    </source>
</reference>
<evidence type="ECO:0000313" key="6">
    <source>
        <dbReference type="EMBL" id="AXO88296.1"/>
    </source>
</evidence>
<evidence type="ECO:0000259" key="5">
    <source>
        <dbReference type="Pfam" id="PF20178"/>
    </source>
</evidence>
<dbReference type="InterPro" id="IPR032675">
    <property type="entry name" value="LRR_dom_sf"/>
</dbReference>
<evidence type="ECO:0000256" key="3">
    <source>
        <dbReference type="SAM" id="Coils"/>
    </source>
</evidence>
<feature type="transmembrane region" description="Helical" evidence="4">
    <location>
        <begin position="422"/>
        <end position="450"/>
    </location>
</feature>
<dbReference type="SUPFAM" id="SSF52058">
    <property type="entry name" value="L domain-like"/>
    <property type="match status" value="1"/>
</dbReference>
<name>A0AAI8KB27_9PSED</name>
<dbReference type="RefSeq" id="WP_116888142.1">
    <property type="nucleotide sequence ID" value="NZ_CP031641.1"/>
</dbReference>
<dbReference type="Pfam" id="PF20178">
    <property type="entry name" value="ToxA_N"/>
    <property type="match status" value="1"/>
</dbReference>
<feature type="coiled-coil region" evidence="3">
    <location>
        <begin position="935"/>
        <end position="962"/>
    </location>
</feature>
<protein>
    <submittedName>
        <fullName evidence="6">Leucine-rich repeat domain-containing protein</fullName>
    </submittedName>
</protein>
<keyword evidence="4" id="KW-1133">Transmembrane helix</keyword>
<dbReference type="InterPro" id="IPR046673">
    <property type="entry name" value="ToxA_N"/>
</dbReference>
<dbReference type="EMBL" id="CP031641">
    <property type="protein sequence ID" value="AXO88296.1"/>
    <property type="molecule type" value="Genomic_DNA"/>
</dbReference>
<keyword evidence="2" id="KW-0677">Repeat</keyword>
<evidence type="ECO:0000256" key="1">
    <source>
        <dbReference type="ARBA" id="ARBA00022614"/>
    </source>
</evidence>
<evidence type="ECO:0000313" key="7">
    <source>
        <dbReference type="Proteomes" id="UP000258127"/>
    </source>
</evidence>
<dbReference type="GO" id="GO:0005737">
    <property type="term" value="C:cytoplasm"/>
    <property type="evidence" value="ECO:0007669"/>
    <property type="project" value="TreeGrafter"/>
</dbReference>
<dbReference type="PANTHER" id="PTHR48051">
    <property type="match status" value="1"/>
</dbReference>
<dbReference type="Gene3D" id="3.80.10.10">
    <property type="entry name" value="Ribonuclease Inhibitor"/>
    <property type="match status" value="1"/>
</dbReference>
<feature type="domain" description="Dermonecrotic toxin N-terminal" evidence="5">
    <location>
        <begin position="81"/>
        <end position="336"/>
    </location>
</feature>
<organism evidence="6 7">
    <name type="scientific">Pseudomonas parafulva</name>
    <dbReference type="NCBI Taxonomy" id="157782"/>
    <lineage>
        <taxon>Bacteria</taxon>
        <taxon>Pseudomonadati</taxon>
        <taxon>Pseudomonadota</taxon>
        <taxon>Gammaproteobacteria</taxon>
        <taxon>Pseudomonadales</taxon>
        <taxon>Pseudomonadaceae</taxon>
        <taxon>Pseudomonas</taxon>
    </lineage>
</organism>
<evidence type="ECO:0000256" key="2">
    <source>
        <dbReference type="ARBA" id="ARBA00022737"/>
    </source>
</evidence>
<accession>A0AAI8KB27</accession>
<keyword evidence="3" id="KW-0175">Coiled coil</keyword>
<gene>
    <name evidence="6" type="ORF">DZC75_09900</name>
</gene>
<feature type="transmembrane region" description="Helical" evidence="4">
    <location>
        <begin position="476"/>
        <end position="496"/>
    </location>
</feature>
<dbReference type="InterPro" id="IPR050216">
    <property type="entry name" value="LRR_domain-containing"/>
</dbReference>
<keyword evidence="4" id="KW-0812">Transmembrane</keyword>
<dbReference type="Proteomes" id="UP000258127">
    <property type="component" value="Chromosome"/>
</dbReference>